<evidence type="ECO:0000259" key="4">
    <source>
        <dbReference type="PROSITE" id="PS50802"/>
    </source>
</evidence>
<dbReference type="GO" id="GO:0005634">
    <property type="term" value="C:nucleus"/>
    <property type="evidence" value="ECO:0007669"/>
    <property type="project" value="TreeGrafter"/>
</dbReference>
<feature type="domain" description="OTU" evidence="4">
    <location>
        <begin position="46"/>
        <end position="185"/>
    </location>
</feature>
<evidence type="ECO:0000256" key="1">
    <source>
        <dbReference type="ARBA" id="ARBA00000707"/>
    </source>
</evidence>
<evidence type="ECO:0000256" key="2">
    <source>
        <dbReference type="ARBA" id="ARBA00022801"/>
    </source>
</evidence>
<dbReference type="GO" id="GO:0030968">
    <property type="term" value="P:endoplasmic reticulum unfolded protein response"/>
    <property type="evidence" value="ECO:0007669"/>
    <property type="project" value="TreeGrafter"/>
</dbReference>
<dbReference type="SUPFAM" id="SSF54001">
    <property type="entry name" value="Cysteine proteinases"/>
    <property type="match status" value="1"/>
</dbReference>
<dbReference type="GO" id="GO:0036503">
    <property type="term" value="P:ERAD pathway"/>
    <property type="evidence" value="ECO:0007669"/>
    <property type="project" value="TreeGrafter"/>
</dbReference>
<dbReference type="OrthoDB" id="567467at2759"/>
<dbReference type="InterPro" id="IPR038765">
    <property type="entry name" value="Papain-like_cys_pep_sf"/>
</dbReference>
<gene>
    <name evidence="5" type="ORF">C2E20_9203</name>
</gene>
<keyword evidence="2 3" id="KW-0378">Hydrolase</keyword>
<evidence type="ECO:0000313" key="5">
    <source>
        <dbReference type="EMBL" id="PSC67109.1"/>
    </source>
</evidence>
<dbReference type="PROSITE" id="PS50802">
    <property type="entry name" value="OTU"/>
    <property type="match status" value="1"/>
</dbReference>
<evidence type="ECO:0000256" key="3">
    <source>
        <dbReference type="RuleBase" id="RU367104"/>
    </source>
</evidence>
<keyword evidence="3" id="KW-0788">Thiol protease</keyword>
<dbReference type="Proteomes" id="UP000239649">
    <property type="component" value="Unassembled WGS sequence"/>
</dbReference>
<dbReference type="EMBL" id="LHPF02000108">
    <property type="protein sequence ID" value="PSC67109.1"/>
    <property type="molecule type" value="Genomic_DNA"/>
</dbReference>
<dbReference type="InterPro" id="IPR003323">
    <property type="entry name" value="OTU_dom"/>
</dbReference>
<comment type="subcellular location">
    <subcellularLocation>
        <location evidence="3">Cytoplasm</location>
    </subcellularLocation>
</comment>
<keyword evidence="3" id="KW-0833">Ubl conjugation pathway</keyword>
<dbReference type="Gene3D" id="3.90.70.80">
    <property type="match status" value="1"/>
</dbReference>
<protein>
    <recommendedName>
        <fullName evidence="3">Ubiquitin thioesterase OTU</fullName>
        <ecNumber evidence="3">3.4.19.12</ecNumber>
    </recommendedName>
</protein>
<dbReference type="GO" id="GO:0005829">
    <property type="term" value="C:cytosol"/>
    <property type="evidence" value="ECO:0007669"/>
    <property type="project" value="TreeGrafter"/>
</dbReference>
<dbReference type="AlphaFoldDB" id="A0A2P6UZ43"/>
<keyword evidence="3" id="KW-0963">Cytoplasm</keyword>
<reference evidence="5 6" key="1">
    <citation type="journal article" date="2018" name="Plant J.">
        <title>Genome sequences of Chlorella sorokiniana UTEX 1602 and Micractinium conductrix SAG 241.80: implications to maltose excretion by a green alga.</title>
        <authorList>
            <person name="Arriola M.B."/>
            <person name="Velmurugan N."/>
            <person name="Zhang Y."/>
            <person name="Plunkett M.H."/>
            <person name="Hondzo H."/>
            <person name="Barney B.M."/>
        </authorList>
    </citation>
    <scope>NUCLEOTIDE SEQUENCE [LARGE SCALE GENOMIC DNA]</scope>
    <source>
        <strain evidence="5 6">SAG 241.80</strain>
    </source>
</reference>
<dbReference type="PANTHER" id="PTHR13312:SF6">
    <property type="entry name" value="UBIQUITIN THIOESTERASE OTU"/>
    <property type="match status" value="1"/>
</dbReference>
<dbReference type="Pfam" id="PF02338">
    <property type="entry name" value="OTU"/>
    <property type="match status" value="1"/>
</dbReference>
<comment type="function">
    <text evidence="3">Hydrolase that can remove conjugated ubiquitin from proteins and may therefore play an important regulatory role at the level of protein turnover by preventing degradation.</text>
</comment>
<keyword evidence="3" id="KW-0645">Protease</keyword>
<dbReference type="GO" id="GO:0004843">
    <property type="term" value="F:cysteine-type deubiquitinase activity"/>
    <property type="evidence" value="ECO:0007669"/>
    <property type="project" value="UniProtKB-UniRule"/>
</dbReference>
<proteinExistence type="predicted"/>
<evidence type="ECO:0000313" key="6">
    <source>
        <dbReference type="Proteomes" id="UP000239649"/>
    </source>
</evidence>
<dbReference type="PANTHER" id="PTHR13312">
    <property type="entry name" value="HIV-INDUCED PROTEIN-7-LIKE PROTEASE"/>
    <property type="match status" value="1"/>
</dbReference>
<dbReference type="STRING" id="554055.A0A2P6UZ43"/>
<keyword evidence="6" id="KW-1185">Reference proteome</keyword>
<accession>A0A2P6UZ43</accession>
<comment type="caution">
    <text evidence="5">The sequence shown here is derived from an EMBL/GenBank/DDBJ whole genome shotgun (WGS) entry which is preliminary data.</text>
</comment>
<name>A0A2P6UZ43_9CHLO</name>
<comment type="catalytic activity">
    <reaction evidence="1 3">
        <text>Thiol-dependent hydrolysis of ester, thioester, amide, peptide and isopeptide bonds formed by the C-terminal Gly of ubiquitin (a 76-residue protein attached to proteins as an intracellular targeting signal).</text>
        <dbReference type="EC" id="3.4.19.12"/>
    </reaction>
</comment>
<dbReference type="GO" id="GO:0016579">
    <property type="term" value="P:protein deubiquitination"/>
    <property type="evidence" value="ECO:0007669"/>
    <property type="project" value="TreeGrafter"/>
</dbReference>
<dbReference type="EC" id="3.4.19.12" evidence="3"/>
<organism evidence="5 6">
    <name type="scientific">Micractinium conductrix</name>
    <dbReference type="NCBI Taxonomy" id="554055"/>
    <lineage>
        <taxon>Eukaryota</taxon>
        <taxon>Viridiplantae</taxon>
        <taxon>Chlorophyta</taxon>
        <taxon>core chlorophytes</taxon>
        <taxon>Trebouxiophyceae</taxon>
        <taxon>Chlorellales</taxon>
        <taxon>Chlorellaceae</taxon>
        <taxon>Chlorella clade</taxon>
        <taxon>Micractinium</taxon>
    </lineage>
</organism>
<sequence length="185" mass="19217">MGAGGTGALSGSAWLGSGMCVGVARCAALPRASPDGAAEAPAARQYRLLRIAGDGRCLFRSLAQGGHIAAQHDGAAGAAGGGQPVQLLGASEETAAADKLRSAICDELLRRRDELHWFIDQDFDAYVARMRTPHAWGGEPELAVAAHVLRRPVAVFSQRGGELTLVSSCAESSREDRGQRRGIAG</sequence>